<keyword evidence="7" id="KW-0966">Cell projection</keyword>
<keyword evidence="3 4" id="KW-0975">Bacterial flagellum</keyword>
<name>A0ABX3HMF6_PAEBO</name>
<evidence type="ECO:0000259" key="5">
    <source>
        <dbReference type="Pfam" id="PF00669"/>
    </source>
</evidence>
<dbReference type="Gene3D" id="1.20.1330.10">
    <property type="entry name" value="f41 fragment of flagellin, N-terminal domain"/>
    <property type="match status" value="2"/>
</dbReference>
<evidence type="ECO:0000313" key="7">
    <source>
        <dbReference type="EMBL" id="OMD51265.1"/>
    </source>
</evidence>
<evidence type="ECO:0000256" key="1">
    <source>
        <dbReference type="ARBA" id="ARBA00005709"/>
    </source>
</evidence>
<evidence type="ECO:0000313" key="8">
    <source>
        <dbReference type="Proteomes" id="UP000187412"/>
    </source>
</evidence>
<evidence type="ECO:0000256" key="2">
    <source>
        <dbReference type="ARBA" id="ARBA00020110"/>
    </source>
</evidence>
<dbReference type="InterPro" id="IPR001492">
    <property type="entry name" value="Flagellin"/>
</dbReference>
<comment type="function">
    <text evidence="4">Flagellin is the subunit protein which polymerizes to form the filaments of bacterial flagella.</text>
</comment>
<dbReference type="Gene3D" id="3.30.70.2120">
    <property type="match status" value="1"/>
</dbReference>
<evidence type="ECO:0000259" key="6">
    <source>
        <dbReference type="Pfam" id="PF00700"/>
    </source>
</evidence>
<accession>A0ABX3HMF6</accession>
<keyword evidence="7" id="KW-0282">Flagellum</keyword>
<keyword evidence="8" id="KW-1185">Reference proteome</keyword>
<proteinExistence type="inferred from homology"/>
<dbReference type="Pfam" id="PF00669">
    <property type="entry name" value="Flagellin_N"/>
    <property type="match status" value="1"/>
</dbReference>
<comment type="similarity">
    <text evidence="1 4">Belongs to the bacterial flagellin family.</text>
</comment>
<reference evidence="7 8" key="1">
    <citation type="submission" date="2016-10" db="EMBL/GenBank/DDBJ databases">
        <title>Paenibacillus species isolates.</title>
        <authorList>
            <person name="Beno S.M."/>
        </authorList>
    </citation>
    <scope>NUCLEOTIDE SEQUENCE [LARGE SCALE GENOMIC DNA]</scope>
    <source>
        <strain evidence="7 8">FSL H7-0744</strain>
    </source>
</reference>
<evidence type="ECO:0000256" key="4">
    <source>
        <dbReference type="RuleBase" id="RU362073"/>
    </source>
</evidence>
<dbReference type="EMBL" id="MPTB01000005">
    <property type="protein sequence ID" value="OMD51265.1"/>
    <property type="molecule type" value="Genomic_DNA"/>
</dbReference>
<feature type="domain" description="Flagellin C-terminal" evidence="6">
    <location>
        <begin position="497"/>
        <end position="581"/>
    </location>
</feature>
<dbReference type="InterPro" id="IPR042187">
    <property type="entry name" value="Flagellin_C_sub2"/>
</dbReference>
<dbReference type="PANTHER" id="PTHR42792:SF2">
    <property type="entry name" value="FLAGELLIN"/>
    <property type="match status" value="1"/>
</dbReference>
<dbReference type="InterPro" id="IPR001029">
    <property type="entry name" value="Flagellin_N"/>
</dbReference>
<keyword evidence="7" id="KW-0969">Cilium</keyword>
<organism evidence="7 8">
    <name type="scientific">Paenibacillus borealis</name>
    <dbReference type="NCBI Taxonomy" id="160799"/>
    <lineage>
        <taxon>Bacteria</taxon>
        <taxon>Bacillati</taxon>
        <taxon>Bacillota</taxon>
        <taxon>Bacilli</taxon>
        <taxon>Bacillales</taxon>
        <taxon>Paenibacillaceae</taxon>
        <taxon>Paenibacillus</taxon>
    </lineage>
</organism>
<feature type="domain" description="Flagellin N-terminal" evidence="5">
    <location>
        <begin position="3"/>
        <end position="138"/>
    </location>
</feature>
<evidence type="ECO:0000256" key="3">
    <source>
        <dbReference type="ARBA" id="ARBA00023143"/>
    </source>
</evidence>
<sequence>MIINHNIPALNTHRQLSINTANTNKNIEKLSSGLRINRAGDDAAGLAISEKMRGQIRGLDQASRNAQDGISLIQTAEGALNETHSILQRQREIANQSANGTNTDSDRQALQDEMNQLTSEINRIGNTTEFNTQKLLQGDGKASLKGTGAFTDTLLGTGAGTVGATVNTEATQTLALTAGTAAVAGQDVKFTLNGQEITIKFAAAGANGKTGADGDRQVFDVTSNSATITLDGTTPGNNTGTNAALDIAKALQSVIDANETLKGNFTSSGATANSVVVKAVSKDNGGALYGSKGNIAATTGTLAAVATAGADDVGVTSYTQATGVITFAAGNAAEQAKLVGTGLTINDQQIEFYDATKGAYTGKALGVNISGAADATAVAKAIVDTLGDKLDGVKLTNTAGALTITATDAKGEAGNGIKVTNGGVQKDFETSFQIGANKGQSMSLSIKDVRSNALGITGKAGDVGFTTSNTVTNGTNDVKGEAALNIATKEGASAAIAVLDKATAFVSSERSKLGAVQNRLEHTINNLGTASENLTAAESRVRDVDMAKEMMQQTKNNILAQAAQAMLAQANQQPQGVLQLLR</sequence>
<dbReference type="RefSeq" id="WP_076109627.1">
    <property type="nucleotide sequence ID" value="NZ_MPTB01000005.1"/>
</dbReference>
<comment type="subcellular location">
    <subcellularLocation>
        <location evidence="4">Secreted</location>
    </subcellularLocation>
    <subcellularLocation>
        <location evidence="4">Bacterial flagellum</location>
    </subcellularLocation>
</comment>
<dbReference type="PRINTS" id="PR00207">
    <property type="entry name" value="FLAGELLIN"/>
</dbReference>
<gene>
    <name evidence="7" type="ORF">BSK56_05165</name>
</gene>
<dbReference type="Proteomes" id="UP000187412">
    <property type="component" value="Unassembled WGS sequence"/>
</dbReference>
<dbReference type="Pfam" id="PF00700">
    <property type="entry name" value="Flagellin_C"/>
    <property type="match status" value="1"/>
</dbReference>
<protein>
    <recommendedName>
        <fullName evidence="2 4">Flagellin</fullName>
    </recommendedName>
</protein>
<keyword evidence="4" id="KW-0964">Secreted</keyword>
<comment type="caution">
    <text evidence="7">The sequence shown here is derived from an EMBL/GenBank/DDBJ whole genome shotgun (WGS) entry which is preliminary data.</text>
</comment>
<dbReference type="SUPFAM" id="SSF64518">
    <property type="entry name" value="Phase 1 flagellin"/>
    <property type="match status" value="1"/>
</dbReference>
<dbReference type="InterPro" id="IPR046358">
    <property type="entry name" value="Flagellin_C"/>
</dbReference>
<dbReference type="PANTHER" id="PTHR42792">
    <property type="entry name" value="FLAGELLIN"/>
    <property type="match status" value="1"/>
</dbReference>
<dbReference type="Gene3D" id="6.10.10.10">
    <property type="entry name" value="Flagellar export chaperone, C-terminal domain"/>
    <property type="match status" value="1"/>
</dbReference>